<proteinExistence type="predicted"/>
<organism evidence="1 2">
    <name type="scientific">Microbispora amethystogenes</name>
    <dbReference type="NCBI Taxonomy" id="1427754"/>
    <lineage>
        <taxon>Bacteria</taxon>
        <taxon>Bacillati</taxon>
        <taxon>Actinomycetota</taxon>
        <taxon>Actinomycetes</taxon>
        <taxon>Streptosporangiales</taxon>
        <taxon>Streptosporangiaceae</taxon>
        <taxon>Microbispora</taxon>
    </lineage>
</organism>
<comment type="caution">
    <text evidence="1">The sequence shown here is derived from an EMBL/GenBank/DDBJ whole genome shotgun (WGS) entry which is preliminary data.</text>
</comment>
<dbReference type="Proteomes" id="UP000651728">
    <property type="component" value="Unassembled WGS sequence"/>
</dbReference>
<protein>
    <submittedName>
        <fullName evidence="1">Uncharacterized protein</fullName>
    </submittedName>
</protein>
<evidence type="ECO:0000313" key="2">
    <source>
        <dbReference type="Proteomes" id="UP000651728"/>
    </source>
</evidence>
<dbReference type="EMBL" id="BOOB01000018">
    <property type="protein sequence ID" value="GIH32719.1"/>
    <property type="molecule type" value="Genomic_DNA"/>
</dbReference>
<keyword evidence="2" id="KW-1185">Reference proteome</keyword>
<gene>
    <name evidence="1" type="ORF">Mam01_28830</name>
</gene>
<name>A0ABQ4FD21_9ACTN</name>
<reference evidence="1 2" key="1">
    <citation type="submission" date="2021-01" db="EMBL/GenBank/DDBJ databases">
        <title>Whole genome shotgun sequence of Microbispora amethystogenes NBRC 101907.</title>
        <authorList>
            <person name="Komaki H."/>
            <person name="Tamura T."/>
        </authorList>
    </citation>
    <scope>NUCLEOTIDE SEQUENCE [LARGE SCALE GENOMIC DNA]</scope>
    <source>
        <strain evidence="1 2">NBRC 101907</strain>
    </source>
</reference>
<accession>A0ABQ4FD21</accession>
<sequence length="229" mass="26506">MRMRSLFSQSWMHEYVHAEGGLALIRRMLERPKGPLGSFGMGMSSVSMLVYHLHVIERYIPIPEIESCDSCRRGGSLENALVVYEKRMSAHGGTQPACVVTRKDLPRQRKQILFLDKKAADYRLPIEKLPELPRSGEHACEVLWPYFLEIRPSDAQEAMLRFLRSIIRMLHRIIRVLLAYLRRVIEALTFRLMVIAARLRYGHRHDADDDLCSPLLRHYLKSARGVSVL</sequence>
<evidence type="ECO:0000313" key="1">
    <source>
        <dbReference type="EMBL" id="GIH32719.1"/>
    </source>
</evidence>